<proteinExistence type="predicted"/>
<accession>A0AAV4T2A9</accession>
<dbReference type="EMBL" id="BPLR01010517">
    <property type="protein sequence ID" value="GIY39839.1"/>
    <property type="molecule type" value="Genomic_DNA"/>
</dbReference>
<organism evidence="1 2">
    <name type="scientific">Caerostris extrusa</name>
    <name type="common">Bark spider</name>
    <name type="synonym">Caerostris bankana</name>
    <dbReference type="NCBI Taxonomy" id="172846"/>
    <lineage>
        <taxon>Eukaryota</taxon>
        <taxon>Metazoa</taxon>
        <taxon>Ecdysozoa</taxon>
        <taxon>Arthropoda</taxon>
        <taxon>Chelicerata</taxon>
        <taxon>Arachnida</taxon>
        <taxon>Araneae</taxon>
        <taxon>Araneomorphae</taxon>
        <taxon>Entelegynae</taxon>
        <taxon>Araneoidea</taxon>
        <taxon>Araneidae</taxon>
        <taxon>Caerostris</taxon>
    </lineage>
</organism>
<sequence length="91" mass="10196">MEGLLGPAIKKRDGIDRGRRKIAPDNPEKFSCKGTELTRRFCLGRRGGLEQVSVKGLKLKFVVYGRFDIAKIFLKAISVAENASHFAEQLF</sequence>
<reference evidence="1 2" key="1">
    <citation type="submission" date="2021-06" db="EMBL/GenBank/DDBJ databases">
        <title>Caerostris extrusa draft genome.</title>
        <authorList>
            <person name="Kono N."/>
            <person name="Arakawa K."/>
        </authorList>
    </citation>
    <scope>NUCLEOTIDE SEQUENCE [LARGE SCALE GENOMIC DNA]</scope>
</reference>
<evidence type="ECO:0000313" key="1">
    <source>
        <dbReference type="EMBL" id="GIY39839.1"/>
    </source>
</evidence>
<dbReference type="AlphaFoldDB" id="A0AAV4T2A9"/>
<name>A0AAV4T2A9_CAEEX</name>
<keyword evidence="2" id="KW-1185">Reference proteome</keyword>
<dbReference type="Proteomes" id="UP001054945">
    <property type="component" value="Unassembled WGS sequence"/>
</dbReference>
<gene>
    <name evidence="1" type="ORF">CEXT_166601</name>
</gene>
<evidence type="ECO:0000313" key="2">
    <source>
        <dbReference type="Proteomes" id="UP001054945"/>
    </source>
</evidence>
<comment type="caution">
    <text evidence="1">The sequence shown here is derived from an EMBL/GenBank/DDBJ whole genome shotgun (WGS) entry which is preliminary data.</text>
</comment>
<protein>
    <submittedName>
        <fullName evidence="1">Uncharacterized protein</fullName>
    </submittedName>
</protein>